<dbReference type="Pfam" id="PF04055">
    <property type="entry name" value="Radical_SAM"/>
    <property type="match status" value="1"/>
</dbReference>
<gene>
    <name evidence="9" type="ORF">CCON33237_0848</name>
</gene>
<keyword evidence="2" id="KW-0004">4Fe-4S</keyword>
<dbReference type="InterPro" id="IPR007197">
    <property type="entry name" value="rSAM"/>
</dbReference>
<dbReference type="GO" id="GO:0003824">
    <property type="term" value="F:catalytic activity"/>
    <property type="evidence" value="ECO:0007669"/>
    <property type="project" value="InterPro"/>
</dbReference>
<evidence type="ECO:0000313" key="10">
    <source>
        <dbReference type="Proteomes" id="UP000066049"/>
    </source>
</evidence>
<evidence type="ECO:0000256" key="6">
    <source>
        <dbReference type="ARBA" id="ARBA00023014"/>
    </source>
</evidence>
<dbReference type="CDD" id="cd01335">
    <property type="entry name" value="Radical_SAM"/>
    <property type="match status" value="1"/>
</dbReference>
<evidence type="ECO:0000256" key="4">
    <source>
        <dbReference type="ARBA" id="ARBA00022723"/>
    </source>
</evidence>
<dbReference type="InterPro" id="IPR006638">
    <property type="entry name" value="Elp3/MiaA/NifB-like_rSAM"/>
</dbReference>
<dbReference type="SFLD" id="SFLDG01083">
    <property type="entry name" value="Uncharacterised_Radical_SAM_Su"/>
    <property type="match status" value="1"/>
</dbReference>
<keyword evidence="6" id="KW-0411">Iron-sulfur</keyword>
<dbReference type="GO" id="GO:0051539">
    <property type="term" value="F:4 iron, 4 sulfur cluster binding"/>
    <property type="evidence" value="ECO:0007669"/>
    <property type="project" value="UniProtKB-KW"/>
</dbReference>
<dbReference type="AlphaFoldDB" id="A0A0M4TM04"/>
<dbReference type="InterPro" id="IPR013785">
    <property type="entry name" value="Aldolase_TIM"/>
</dbReference>
<evidence type="ECO:0000256" key="3">
    <source>
        <dbReference type="ARBA" id="ARBA00022691"/>
    </source>
</evidence>
<dbReference type="InterPro" id="IPR002048">
    <property type="entry name" value="EF_hand_dom"/>
</dbReference>
<proteinExistence type="predicted"/>
<dbReference type="EMBL" id="CP012541">
    <property type="protein sequence ID" value="ALF47531.1"/>
    <property type="molecule type" value="Genomic_DNA"/>
</dbReference>
<reference evidence="10" key="1">
    <citation type="submission" date="2015-08" db="EMBL/GenBank/DDBJ databases">
        <title>Comparative genomics of the Campylobacter concisus group.</title>
        <authorList>
            <person name="Miller W.G."/>
            <person name="Yee E."/>
            <person name="Chapman M.H."/>
            <person name="Huynh S."/>
            <person name="Bono J.L."/>
            <person name="On S.L.W."/>
            <person name="St Leger J."/>
            <person name="Foster G."/>
            <person name="Parker C.T."/>
        </authorList>
    </citation>
    <scope>NUCLEOTIDE SEQUENCE [LARGE SCALE GENOMIC DNA]</scope>
    <source>
        <strain evidence="10">ATCC 33237</strain>
    </source>
</reference>
<keyword evidence="4" id="KW-0479">Metal-binding</keyword>
<dbReference type="PROSITE" id="PS50222">
    <property type="entry name" value="EF_HAND_2"/>
    <property type="match status" value="1"/>
</dbReference>
<keyword evidence="5" id="KW-0408">Iron</keyword>
<dbReference type="PROSITE" id="PS51918">
    <property type="entry name" value="RADICAL_SAM"/>
    <property type="match status" value="1"/>
</dbReference>
<dbReference type="KEGG" id="ccoc:CCON33237_0848"/>
<comment type="cofactor">
    <cofactor evidence="1">
        <name>[4Fe-4S] cluster</name>
        <dbReference type="ChEBI" id="CHEBI:49883"/>
    </cofactor>
</comment>
<organism evidence="9 10">
    <name type="scientific">Campylobacter concisus</name>
    <dbReference type="NCBI Taxonomy" id="199"/>
    <lineage>
        <taxon>Bacteria</taxon>
        <taxon>Pseudomonadati</taxon>
        <taxon>Campylobacterota</taxon>
        <taxon>Epsilonproteobacteria</taxon>
        <taxon>Campylobacterales</taxon>
        <taxon>Campylobacteraceae</taxon>
        <taxon>Campylobacter</taxon>
    </lineage>
</organism>
<evidence type="ECO:0000256" key="5">
    <source>
        <dbReference type="ARBA" id="ARBA00023004"/>
    </source>
</evidence>
<dbReference type="PANTHER" id="PTHR43787:SF11">
    <property type="entry name" value="UPF0026 PROTEIN SLR1464"/>
    <property type="match status" value="1"/>
</dbReference>
<feature type="domain" description="Radical SAM core" evidence="8">
    <location>
        <begin position="18"/>
        <end position="247"/>
    </location>
</feature>
<evidence type="ECO:0000256" key="1">
    <source>
        <dbReference type="ARBA" id="ARBA00001966"/>
    </source>
</evidence>
<sequence length="307" mass="34041">MQGNKPCIIFGPINSRRFGMSLGIDLSPKQKSCNFDCVYCELSGAKTVSAIQDPPSVKEILIALKDALRTHQNIDVITLTANGEPTLYPYLQELINEINNLKGSSKTLILSNGSGVCEPKICEALKELDIVKFSLDSAVQSTFKKIDRNKSGIEVGEIIKAMAKFRKEFAGELVLEILVVAGFNDKKSEFEALNMAINEIAPHRVDIGTVDRPPAYNVKGVDAKKLEELAEQISGVPVNIVKAHKIEQKYNFSEDEILEMLKRRPQTIANVEENFSDSSKQTLAKFLQDDVVYLSDVAGVKFYKLRA</sequence>
<dbReference type="SFLD" id="SFLDS00029">
    <property type="entry name" value="Radical_SAM"/>
    <property type="match status" value="1"/>
</dbReference>
<evidence type="ECO:0000259" key="8">
    <source>
        <dbReference type="PROSITE" id="PS51918"/>
    </source>
</evidence>
<dbReference type="GO" id="GO:0005509">
    <property type="term" value="F:calcium ion binding"/>
    <property type="evidence" value="ECO:0007669"/>
    <property type="project" value="InterPro"/>
</dbReference>
<evidence type="ECO:0000256" key="2">
    <source>
        <dbReference type="ARBA" id="ARBA00022485"/>
    </source>
</evidence>
<accession>A0A0M4TM04</accession>
<dbReference type="PATRIC" id="fig|199.248.peg.880"/>
<dbReference type="InterPro" id="IPR058240">
    <property type="entry name" value="rSAM_sf"/>
</dbReference>
<dbReference type="Gene3D" id="3.20.20.70">
    <property type="entry name" value="Aldolase class I"/>
    <property type="match status" value="1"/>
</dbReference>
<keyword evidence="3" id="KW-0949">S-adenosyl-L-methionine</keyword>
<dbReference type="SUPFAM" id="SSF102114">
    <property type="entry name" value="Radical SAM enzymes"/>
    <property type="match status" value="1"/>
</dbReference>
<name>A0A0M4TM04_9BACT</name>
<protein>
    <submittedName>
        <fullName evidence="9">Wyosine [tRNA(Phe)-imidazoG37] synthetase, radical SAM superfamily</fullName>
    </submittedName>
</protein>
<evidence type="ECO:0000313" key="9">
    <source>
        <dbReference type="EMBL" id="ALF47531.1"/>
    </source>
</evidence>
<dbReference type="PANTHER" id="PTHR43787">
    <property type="entry name" value="FEMO COFACTOR BIOSYNTHESIS PROTEIN NIFB-RELATED"/>
    <property type="match status" value="1"/>
</dbReference>
<dbReference type="InterPro" id="IPR040084">
    <property type="entry name" value="GTPase_Obg"/>
</dbReference>
<evidence type="ECO:0000259" key="7">
    <source>
        <dbReference type="PROSITE" id="PS50222"/>
    </source>
</evidence>
<dbReference type="Proteomes" id="UP000066049">
    <property type="component" value="Chromosome"/>
</dbReference>
<feature type="domain" description="EF-hand" evidence="7">
    <location>
        <begin position="134"/>
        <end position="168"/>
    </location>
</feature>
<dbReference type="SMART" id="SM00729">
    <property type="entry name" value="Elp3"/>
    <property type="match status" value="1"/>
</dbReference>